<evidence type="ECO:0000313" key="8">
    <source>
        <dbReference type="Proteomes" id="UP000515159"/>
    </source>
</evidence>
<dbReference type="RefSeq" id="XP_033772917.1">
    <property type="nucleotide sequence ID" value="XM_033917026.1"/>
</dbReference>
<dbReference type="FunFam" id="3.40.50.2300:FF:000024">
    <property type="entry name" value="Vomeronasal 2, receptor 73"/>
    <property type="match status" value="1"/>
</dbReference>
<comment type="subcellular location">
    <subcellularLocation>
        <location evidence="1">Membrane</location>
        <topology evidence="1">Multi-pass membrane protein</topology>
    </subcellularLocation>
</comment>
<dbReference type="GO" id="GO:0005886">
    <property type="term" value="C:plasma membrane"/>
    <property type="evidence" value="ECO:0007669"/>
    <property type="project" value="TreeGrafter"/>
</dbReference>
<dbReference type="Pfam" id="PF01094">
    <property type="entry name" value="ANF_receptor"/>
    <property type="match status" value="1"/>
</dbReference>
<evidence type="ECO:0000256" key="5">
    <source>
        <dbReference type="ARBA" id="ARBA00023170"/>
    </source>
</evidence>
<dbReference type="Gene3D" id="3.40.50.2300">
    <property type="match status" value="2"/>
</dbReference>
<evidence type="ECO:0000259" key="7">
    <source>
        <dbReference type="Pfam" id="PF01094"/>
    </source>
</evidence>
<evidence type="ECO:0000256" key="3">
    <source>
        <dbReference type="ARBA" id="ARBA00022989"/>
    </source>
</evidence>
<dbReference type="GeneID" id="117346858"/>
<keyword evidence="4" id="KW-0472">Membrane</keyword>
<dbReference type="GO" id="GO:0004930">
    <property type="term" value="F:G protein-coupled receptor activity"/>
    <property type="evidence" value="ECO:0007669"/>
    <property type="project" value="InterPro"/>
</dbReference>
<keyword evidence="6" id="KW-0325">Glycoprotein</keyword>
<dbReference type="AlphaFoldDB" id="A0A6P8NB06"/>
<evidence type="ECO:0000256" key="1">
    <source>
        <dbReference type="ARBA" id="ARBA00004141"/>
    </source>
</evidence>
<dbReference type="PRINTS" id="PR00248">
    <property type="entry name" value="GPCRMGR"/>
</dbReference>
<evidence type="ECO:0000256" key="6">
    <source>
        <dbReference type="ARBA" id="ARBA00023180"/>
    </source>
</evidence>
<dbReference type="SUPFAM" id="SSF53822">
    <property type="entry name" value="Periplasmic binding protein-like I"/>
    <property type="match status" value="1"/>
</dbReference>
<dbReference type="OrthoDB" id="5984008at2759"/>
<keyword evidence="8" id="KW-1185">Reference proteome</keyword>
<gene>
    <name evidence="9" type="primary">LOC117346858</name>
</gene>
<dbReference type="Proteomes" id="UP000515159">
    <property type="component" value="Chromosome 12"/>
</dbReference>
<dbReference type="InterPro" id="IPR000068">
    <property type="entry name" value="GPCR_3_Ca_sens_rcpt-rel"/>
</dbReference>
<feature type="domain" description="Receptor ligand binding region" evidence="7">
    <location>
        <begin position="29"/>
        <end position="201"/>
    </location>
</feature>
<protein>
    <submittedName>
        <fullName evidence="9">Vomeronasal type-2 receptor 1</fullName>
    </submittedName>
</protein>
<dbReference type="PANTHER" id="PTHR24061">
    <property type="entry name" value="CALCIUM-SENSING RECEPTOR-RELATED"/>
    <property type="match status" value="1"/>
</dbReference>
<evidence type="ECO:0000313" key="9">
    <source>
        <dbReference type="RefSeq" id="XP_033772917.1"/>
    </source>
</evidence>
<sequence>MSSQICQNLHQESEAGVNRLVNLLMQVSYAHLSQINYTSGNLVMSDKVKFPYFYRTVPSELYLCAGIVKLLKHFGWTWVGIIAPDDENSMMAVQVLREGIEQNGGCIEFIETFKHSDYLFSENVYKIYQNIHTSSTKVIILYCNRHYTEYLEQTIIWGVPGRVWIIKAESFFFFPSYNTERKNSFAFRVTKKNIPSFHRFVRESCCVSK</sequence>
<dbReference type="PANTHER" id="PTHR24061:SF599">
    <property type="entry name" value="G-PROTEIN COUPLED RECEPTORS FAMILY 3 PROFILE DOMAIN-CONTAINING PROTEIN"/>
    <property type="match status" value="1"/>
</dbReference>
<dbReference type="InParanoid" id="A0A6P8NB06"/>
<dbReference type="KEGG" id="gsh:117346858"/>
<accession>A0A6P8NB06</accession>
<dbReference type="InterPro" id="IPR028082">
    <property type="entry name" value="Peripla_BP_I"/>
</dbReference>
<reference evidence="9" key="1">
    <citation type="submission" date="2025-08" db="UniProtKB">
        <authorList>
            <consortium name="RefSeq"/>
        </authorList>
    </citation>
    <scope>IDENTIFICATION</scope>
</reference>
<evidence type="ECO:0000256" key="4">
    <source>
        <dbReference type="ARBA" id="ARBA00023136"/>
    </source>
</evidence>
<keyword evidence="2" id="KW-0812">Transmembrane</keyword>
<proteinExistence type="predicted"/>
<keyword evidence="5 9" id="KW-0675">Receptor</keyword>
<dbReference type="InterPro" id="IPR001828">
    <property type="entry name" value="ANF_lig-bd_rcpt"/>
</dbReference>
<evidence type="ECO:0000256" key="2">
    <source>
        <dbReference type="ARBA" id="ARBA00022692"/>
    </source>
</evidence>
<dbReference type="InterPro" id="IPR000337">
    <property type="entry name" value="GPCR_3"/>
</dbReference>
<name>A0A6P8NB06_GEOSA</name>
<organism evidence="8 9">
    <name type="scientific">Geotrypetes seraphini</name>
    <name type="common">Gaboon caecilian</name>
    <name type="synonym">Caecilia seraphini</name>
    <dbReference type="NCBI Taxonomy" id="260995"/>
    <lineage>
        <taxon>Eukaryota</taxon>
        <taxon>Metazoa</taxon>
        <taxon>Chordata</taxon>
        <taxon>Craniata</taxon>
        <taxon>Vertebrata</taxon>
        <taxon>Euteleostomi</taxon>
        <taxon>Amphibia</taxon>
        <taxon>Gymnophiona</taxon>
        <taxon>Geotrypetes</taxon>
    </lineage>
</organism>
<keyword evidence="3" id="KW-1133">Transmembrane helix</keyword>